<evidence type="ECO:0000313" key="2">
    <source>
        <dbReference type="EMBL" id="SVC18777.1"/>
    </source>
</evidence>
<dbReference type="EMBL" id="UINC01078069">
    <property type="protein sequence ID" value="SVC18777.1"/>
    <property type="molecule type" value="Genomic_DNA"/>
</dbReference>
<protein>
    <submittedName>
        <fullName evidence="2">Uncharacterized protein</fullName>
    </submittedName>
</protein>
<name>A0A382K6T6_9ZZZZ</name>
<feature type="transmembrane region" description="Helical" evidence="1">
    <location>
        <begin position="49"/>
        <end position="70"/>
    </location>
</feature>
<keyword evidence="1" id="KW-0472">Membrane</keyword>
<keyword evidence="1" id="KW-0812">Transmembrane</keyword>
<proteinExistence type="predicted"/>
<gene>
    <name evidence="2" type="ORF">METZ01_LOCUS271631</name>
</gene>
<sequence length="71" mass="7993">MNLVLMLGSLLFVFGLLIFSIKLSAYNRRKYMDEAIQSTAIDNAPGYVQMFPRFIAIAILIIAVVILFIIP</sequence>
<dbReference type="AlphaFoldDB" id="A0A382K6T6"/>
<reference evidence="2" key="1">
    <citation type="submission" date="2018-05" db="EMBL/GenBank/DDBJ databases">
        <authorList>
            <person name="Lanie J.A."/>
            <person name="Ng W.-L."/>
            <person name="Kazmierczak K.M."/>
            <person name="Andrzejewski T.M."/>
            <person name="Davidsen T.M."/>
            <person name="Wayne K.J."/>
            <person name="Tettelin H."/>
            <person name="Glass J.I."/>
            <person name="Rusch D."/>
            <person name="Podicherti R."/>
            <person name="Tsui H.-C.T."/>
            <person name="Winkler M.E."/>
        </authorList>
    </citation>
    <scope>NUCLEOTIDE SEQUENCE</scope>
</reference>
<keyword evidence="1" id="KW-1133">Transmembrane helix</keyword>
<accession>A0A382K6T6</accession>
<evidence type="ECO:0000256" key="1">
    <source>
        <dbReference type="SAM" id="Phobius"/>
    </source>
</evidence>
<organism evidence="2">
    <name type="scientific">marine metagenome</name>
    <dbReference type="NCBI Taxonomy" id="408172"/>
    <lineage>
        <taxon>unclassified sequences</taxon>
        <taxon>metagenomes</taxon>
        <taxon>ecological metagenomes</taxon>
    </lineage>
</organism>